<feature type="domain" description="Zn(2)-C6 fungal-type" evidence="3">
    <location>
        <begin position="10"/>
        <end position="39"/>
    </location>
</feature>
<evidence type="ECO:0000313" key="5">
    <source>
        <dbReference type="Proteomes" id="UP001175261"/>
    </source>
</evidence>
<evidence type="ECO:0000313" key="4">
    <source>
        <dbReference type="EMBL" id="KAK0388331.1"/>
    </source>
</evidence>
<dbReference type="PROSITE" id="PS50048">
    <property type="entry name" value="ZN2_CY6_FUNGAL_2"/>
    <property type="match status" value="1"/>
</dbReference>
<name>A0AA39GJS5_SARSR</name>
<organism evidence="4 5">
    <name type="scientific">Sarocladium strictum</name>
    <name type="common">Black bundle disease fungus</name>
    <name type="synonym">Acremonium strictum</name>
    <dbReference type="NCBI Taxonomy" id="5046"/>
    <lineage>
        <taxon>Eukaryota</taxon>
        <taxon>Fungi</taxon>
        <taxon>Dikarya</taxon>
        <taxon>Ascomycota</taxon>
        <taxon>Pezizomycotina</taxon>
        <taxon>Sordariomycetes</taxon>
        <taxon>Hypocreomycetidae</taxon>
        <taxon>Hypocreales</taxon>
        <taxon>Sarocladiaceae</taxon>
        <taxon>Sarocladium</taxon>
    </lineage>
</organism>
<feature type="compositionally biased region" description="Basic and acidic residues" evidence="2">
    <location>
        <begin position="355"/>
        <end position="366"/>
    </location>
</feature>
<feature type="region of interest" description="Disordered" evidence="2">
    <location>
        <begin position="58"/>
        <end position="112"/>
    </location>
</feature>
<dbReference type="GO" id="GO:0008270">
    <property type="term" value="F:zinc ion binding"/>
    <property type="evidence" value="ECO:0007669"/>
    <property type="project" value="InterPro"/>
</dbReference>
<reference evidence="4" key="1">
    <citation type="submission" date="2022-10" db="EMBL/GenBank/DDBJ databases">
        <title>Determination and structural analysis of whole genome sequence of Sarocladium strictum F4-1.</title>
        <authorList>
            <person name="Hu L."/>
            <person name="Jiang Y."/>
        </authorList>
    </citation>
    <scope>NUCLEOTIDE SEQUENCE</scope>
    <source>
        <strain evidence="4">F4-1</strain>
    </source>
</reference>
<dbReference type="InterPro" id="IPR001138">
    <property type="entry name" value="Zn2Cys6_DnaBD"/>
</dbReference>
<keyword evidence="5" id="KW-1185">Reference proteome</keyword>
<dbReference type="Proteomes" id="UP001175261">
    <property type="component" value="Unassembled WGS sequence"/>
</dbReference>
<dbReference type="InterPro" id="IPR050797">
    <property type="entry name" value="Carb_Metab_Trans_Reg"/>
</dbReference>
<protein>
    <recommendedName>
        <fullName evidence="3">Zn(2)-C6 fungal-type domain-containing protein</fullName>
    </recommendedName>
</protein>
<dbReference type="SMART" id="SM00066">
    <property type="entry name" value="GAL4"/>
    <property type="match status" value="1"/>
</dbReference>
<proteinExistence type="predicted"/>
<dbReference type="CDD" id="cd12148">
    <property type="entry name" value="fungal_TF_MHR"/>
    <property type="match status" value="1"/>
</dbReference>
<evidence type="ECO:0000259" key="3">
    <source>
        <dbReference type="PROSITE" id="PS50048"/>
    </source>
</evidence>
<dbReference type="SUPFAM" id="SSF57701">
    <property type="entry name" value="Zn2/Cys6 DNA-binding domain"/>
    <property type="match status" value="1"/>
</dbReference>
<gene>
    <name evidence="4" type="ORF">NLU13_4576</name>
</gene>
<evidence type="ECO:0000256" key="2">
    <source>
        <dbReference type="SAM" id="MobiDB-lite"/>
    </source>
</evidence>
<sequence length="529" mass="58356">MASATRTTRACDGCRFRKVKCNGANPCSQCAHLNLKCTTSSVPRKRTVGARGRLVEQLRQGGPTAAPPPPAATPSPTIYSSQYGDAMVDDPSPNGTSVLSDSVTSPKTPVPGKSPFSAEFFTSLLPDFDEIVYPVNPVITHEELRAAIANMHNSFEDAALVYAFGALTINLAQTSNEVHKTLPDLMDMGLKAHDRASMGSLRGGGIFGELPVSPKRVATCIYLEICMMAYKLYDRSFALLREGIAMVQVMQARNKSASFFSSDPRENARRTRMYWELFIHERFLAIAAGYPTVLPALPEGPPTGDDSIPIHVEVGFNRIISMFCILDDRFLDLWSSQTASLPLVAPVTSEWIESKQSELDRDERDTAASQSKMAMDGHEPLNELQLADLFVTRLWMRTLVWQIALSCGYLRSDPTQTSHEGLSLHFPADRLSSELRSLVGRLESVASVGTHGSGILEKLFEITSTIADVLALPMAQSKTHHENRARMDDFEFLVQFLLGFERVNGQQKVYIQDKLSALQQQYNHSSFGS</sequence>
<dbReference type="InterPro" id="IPR036864">
    <property type="entry name" value="Zn2-C6_fun-type_DNA-bd_sf"/>
</dbReference>
<accession>A0AA39GJS5</accession>
<dbReference type="CDD" id="cd00067">
    <property type="entry name" value="GAL4"/>
    <property type="match status" value="1"/>
</dbReference>
<dbReference type="PANTHER" id="PTHR31668:SF24">
    <property type="entry name" value="TRANSCRIPTION FACTOR, PUTATIVE-RELATED"/>
    <property type="match status" value="1"/>
</dbReference>
<dbReference type="Gene3D" id="4.10.240.10">
    <property type="entry name" value="Zn(2)-C6 fungal-type DNA-binding domain"/>
    <property type="match status" value="1"/>
</dbReference>
<dbReference type="PANTHER" id="PTHR31668">
    <property type="entry name" value="GLUCOSE TRANSPORT TRANSCRIPTION REGULATOR RGT1-RELATED-RELATED"/>
    <property type="match status" value="1"/>
</dbReference>
<feature type="region of interest" description="Disordered" evidence="2">
    <location>
        <begin position="355"/>
        <end position="374"/>
    </location>
</feature>
<dbReference type="PROSITE" id="PS00463">
    <property type="entry name" value="ZN2_CY6_FUNGAL_1"/>
    <property type="match status" value="1"/>
</dbReference>
<feature type="compositionally biased region" description="Polar residues" evidence="2">
    <location>
        <begin position="93"/>
        <end position="107"/>
    </location>
</feature>
<evidence type="ECO:0000256" key="1">
    <source>
        <dbReference type="ARBA" id="ARBA00023242"/>
    </source>
</evidence>
<dbReference type="GO" id="GO:0000981">
    <property type="term" value="F:DNA-binding transcription factor activity, RNA polymerase II-specific"/>
    <property type="evidence" value="ECO:0007669"/>
    <property type="project" value="InterPro"/>
</dbReference>
<dbReference type="AlphaFoldDB" id="A0AA39GJS5"/>
<comment type="caution">
    <text evidence="4">The sequence shown here is derived from an EMBL/GenBank/DDBJ whole genome shotgun (WGS) entry which is preliminary data.</text>
</comment>
<keyword evidence="1" id="KW-0539">Nucleus</keyword>
<dbReference type="EMBL" id="JAPDFR010000003">
    <property type="protein sequence ID" value="KAK0388331.1"/>
    <property type="molecule type" value="Genomic_DNA"/>
</dbReference>
<dbReference type="Pfam" id="PF00172">
    <property type="entry name" value="Zn_clus"/>
    <property type="match status" value="1"/>
</dbReference>